<organism evidence="4">
    <name type="scientific">Morganella morganii</name>
    <name type="common">Proteus morganii</name>
    <dbReference type="NCBI Taxonomy" id="582"/>
    <lineage>
        <taxon>Bacteria</taxon>
        <taxon>Pseudomonadati</taxon>
        <taxon>Pseudomonadota</taxon>
        <taxon>Gammaproteobacteria</taxon>
        <taxon>Enterobacterales</taxon>
        <taxon>Morganellaceae</taxon>
        <taxon>Morganella</taxon>
    </lineage>
</organism>
<name>A0AAI9HUF3_MORMO</name>
<comment type="similarity">
    <text evidence="2">Belongs to the YejK family.</text>
</comment>
<dbReference type="PANTHER" id="PTHR38772">
    <property type="match status" value="1"/>
</dbReference>
<keyword evidence="3" id="KW-0963">Cytoplasm</keyword>
<evidence type="ECO:0000256" key="2">
    <source>
        <dbReference type="ARBA" id="ARBA00009035"/>
    </source>
</evidence>
<protein>
    <submittedName>
        <fullName evidence="4">Nucleoid-associated protein</fullName>
    </submittedName>
</protein>
<evidence type="ECO:0000256" key="3">
    <source>
        <dbReference type="ARBA" id="ARBA00022490"/>
    </source>
</evidence>
<comment type="caution">
    <text evidence="4">The sequence shown here is derived from an EMBL/GenBank/DDBJ whole genome shotgun (WGS) entry which is preliminary data.</text>
</comment>
<accession>A0AAI9HUF3</accession>
<comment type="subcellular location">
    <subcellularLocation>
        <location evidence="1">Cytoplasm</location>
        <location evidence="1">Nucleoid</location>
    </subcellularLocation>
</comment>
<proteinExistence type="inferred from homology"/>
<sequence>MSDISQLDAEMVTCPACGSQHDSGVLCSCSYDPELETVTEGDYFAEHAITAILEKQKTPTGFAFEKTIGKEWTLDSEDVLTFVSQVNKKFRLKRKIHGVMDKNKLPLSPPSVFESYLSKGLSFSEFVDRTMGLMKREANEDKSTLVGGAIVFIHYGINNDKNNFGNLLVLMVDKKGVFNFDNDLMPEKLVSVDIDSLRQAVSIDLDLFKSEYIKDNNNPYLHFISGKSKSEFFKRGLGCNPKLDNNRSIVEAKKAVNDFLKKIKVKPVDKIKVNKNIEKFIEAKSRDKNDKKTSLDDLGKCIADSLPKNRNIIKRFSDFVDMGDYSIDEYFEPSASSKYEFSEIKIIDEDFDYEVTFDIESISDDENSGKKIIYKK</sequence>
<feature type="non-terminal residue" evidence="4">
    <location>
        <position position="376"/>
    </location>
</feature>
<gene>
    <name evidence="4" type="ORF">PN925_003160</name>
</gene>
<evidence type="ECO:0000256" key="1">
    <source>
        <dbReference type="ARBA" id="ARBA00004453"/>
    </source>
</evidence>
<dbReference type="EMBL" id="ABKJEP030000055">
    <property type="protein sequence ID" value="EMO9457758.1"/>
    <property type="molecule type" value="Genomic_DNA"/>
</dbReference>
<dbReference type="Pfam" id="PF04245">
    <property type="entry name" value="NA37"/>
    <property type="match status" value="1"/>
</dbReference>
<dbReference type="AlphaFoldDB" id="A0AAI9HUF3"/>
<dbReference type="GO" id="GO:0003727">
    <property type="term" value="F:single-stranded RNA binding"/>
    <property type="evidence" value="ECO:0007669"/>
    <property type="project" value="TreeGrafter"/>
</dbReference>
<reference evidence="4" key="1">
    <citation type="submission" date="2024-02" db="EMBL/GenBank/DDBJ databases">
        <authorList>
            <consortium name="Clinical and Environmental Microbiology Branch: Whole genome sequencing antimicrobial resistance pathogens in the healthcare setting"/>
        </authorList>
    </citation>
    <scope>NUCLEOTIDE SEQUENCE</scope>
    <source>
        <strain evidence="4">2023KU-00017</strain>
    </source>
</reference>
<evidence type="ECO:0000313" key="4">
    <source>
        <dbReference type="EMBL" id="EMO9457758.1"/>
    </source>
</evidence>
<dbReference type="InterPro" id="IPR007358">
    <property type="entry name" value="Nucleoid_associated_NdpA"/>
</dbReference>
<dbReference type="GO" id="GO:0003690">
    <property type="term" value="F:double-stranded DNA binding"/>
    <property type="evidence" value="ECO:0007669"/>
    <property type="project" value="TreeGrafter"/>
</dbReference>
<dbReference type="GO" id="GO:0043590">
    <property type="term" value="C:bacterial nucleoid"/>
    <property type="evidence" value="ECO:0007669"/>
    <property type="project" value="TreeGrafter"/>
</dbReference>
<dbReference type="PANTHER" id="PTHR38772:SF1">
    <property type="entry name" value="NUCLEOID-ASSOCIATED PROTEIN YEJK"/>
    <property type="match status" value="1"/>
</dbReference>